<dbReference type="OMA" id="AGQCIDE"/>
<organism evidence="2 3">
    <name type="scientific">Allomyces macrogynus (strain ATCC 38327)</name>
    <name type="common">Allomyces javanicus var. macrogynus</name>
    <dbReference type="NCBI Taxonomy" id="578462"/>
    <lineage>
        <taxon>Eukaryota</taxon>
        <taxon>Fungi</taxon>
        <taxon>Fungi incertae sedis</taxon>
        <taxon>Blastocladiomycota</taxon>
        <taxon>Blastocladiomycetes</taxon>
        <taxon>Blastocladiales</taxon>
        <taxon>Blastocladiaceae</taxon>
        <taxon>Allomyces</taxon>
    </lineage>
</organism>
<proteinExistence type="predicted"/>
<dbReference type="PANTHER" id="PTHR22146:SF8">
    <property type="entry name" value="PROTEIN FAM166B"/>
    <property type="match status" value="1"/>
</dbReference>
<dbReference type="OrthoDB" id="2019884at2759"/>
<protein>
    <submittedName>
        <fullName evidence="2">Uncharacterized protein</fullName>
    </submittedName>
</protein>
<gene>
    <name evidence="2" type="ORF">AMAG_16278</name>
</gene>
<dbReference type="PANTHER" id="PTHR22146">
    <property type="entry name" value="CAT EYE SYNDROME CRITICAL REGION PROTEIN 6"/>
    <property type="match status" value="1"/>
</dbReference>
<dbReference type="VEuPathDB" id="FungiDB:AMAG_16278"/>
<dbReference type="EMBL" id="GG745375">
    <property type="protein sequence ID" value="KNE71849.1"/>
    <property type="molecule type" value="Genomic_DNA"/>
</dbReference>
<evidence type="ECO:0000313" key="3">
    <source>
        <dbReference type="Proteomes" id="UP000054350"/>
    </source>
</evidence>
<dbReference type="Proteomes" id="UP000054350">
    <property type="component" value="Unassembled WGS sequence"/>
</dbReference>
<feature type="region of interest" description="Disordered" evidence="1">
    <location>
        <begin position="412"/>
        <end position="431"/>
    </location>
</feature>
<keyword evidence="3" id="KW-1185">Reference proteome</keyword>
<feature type="compositionally biased region" description="Acidic residues" evidence="1">
    <location>
        <begin position="414"/>
        <end position="425"/>
    </location>
</feature>
<evidence type="ECO:0000256" key="1">
    <source>
        <dbReference type="SAM" id="MobiDB-lite"/>
    </source>
</evidence>
<sequence length="431" mass="46022">MAASASPAPFLAGADVPLGPTLSDTAQPMSTDAPIALNAFHNRHRHLHATVDDRFTFPPIPGYTGNIPRSRLHFGQSYARTTRAALQSFESLCASKARLPPKVDALLQAQAPHELVRRARAGTGGAPSPSGIDATATDPPAWLHAVAAVRGEKDDQVLPARVKVDGARAHALTGHRATVAKKRDRARELQEQCTPDHKYLPGQTAFVPRERARFGEQYPHSTAAALAEFRVRDRHHRATVRELEALAEHGTPDAADPAWRIYGSRGLPPPVTHRPGGGASKKRSGEYIEGYTGYLSKHLDHVDARGGPIGAYVTLPRDLGAPPPAPVQVPENGMIAKDLAETRPIPGYKGFLPLYQMCGERGFGVSAGQCIDEFKAMVEGQHAVQDAQVARQMAQRCAAAGGYVCGAGTAVAGEEGDEEEGDVEGGVDKDW</sequence>
<dbReference type="eggNOG" id="ENOG502T6TR">
    <property type="taxonomic scope" value="Eukaryota"/>
</dbReference>
<name>A0A0L0TB83_ALLM3</name>
<dbReference type="AlphaFoldDB" id="A0A0L0TB83"/>
<reference evidence="3" key="2">
    <citation type="submission" date="2009-11" db="EMBL/GenBank/DDBJ databases">
        <title>The Genome Sequence of Allomyces macrogynus strain ATCC 38327.</title>
        <authorList>
            <consortium name="The Broad Institute Genome Sequencing Platform"/>
            <person name="Russ C."/>
            <person name="Cuomo C."/>
            <person name="Shea T."/>
            <person name="Young S.K."/>
            <person name="Zeng Q."/>
            <person name="Koehrsen M."/>
            <person name="Haas B."/>
            <person name="Borodovsky M."/>
            <person name="Guigo R."/>
            <person name="Alvarado L."/>
            <person name="Berlin A."/>
            <person name="Borenstein D."/>
            <person name="Chen Z."/>
            <person name="Engels R."/>
            <person name="Freedman E."/>
            <person name="Gellesch M."/>
            <person name="Goldberg J."/>
            <person name="Griggs A."/>
            <person name="Gujja S."/>
            <person name="Heiman D."/>
            <person name="Hepburn T."/>
            <person name="Howarth C."/>
            <person name="Jen D."/>
            <person name="Larson L."/>
            <person name="Lewis B."/>
            <person name="Mehta T."/>
            <person name="Park D."/>
            <person name="Pearson M."/>
            <person name="Roberts A."/>
            <person name="Saif S."/>
            <person name="Shenoy N."/>
            <person name="Sisk P."/>
            <person name="Stolte C."/>
            <person name="Sykes S."/>
            <person name="Walk T."/>
            <person name="White J."/>
            <person name="Yandava C."/>
            <person name="Burger G."/>
            <person name="Gray M.W."/>
            <person name="Holland P.W.H."/>
            <person name="King N."/>
            <person name="Lang F.B.F."/>
            <person name="Roger A.J."/>
            <person name="Ruiz-Trillo I."/>
            <person name="Lander E."/>
            <person name="Nusbaum C."/>
        </authorList>
    </citation>
    <scope>NUCLEOTIDE SEQUENCE [LARGE SCALE GENOMIC DNA]</scope>
    <source>
        <strain evidence="3">ATCC 38327</strain>
    </source>
</reference>
<accession>A0A0L0TB83</accession>
<evidence type="ECO:0000313" key="2">
    <source>
        <dbReference type="EMBL" id="KNE71849.1"/>
    </source>
</evidence>
<reference evidence="2 3" key="1">
    <citation type="submission" date="2009-11" db="EMBL/GenBank/DDBJ databases">
        <title>Annotation of Allomyces macrogynus ATCC 38327.</title>
        <authorList>
            <consortium name="The Broad Institute Genome Sequencing Platform"/>
            <person name="Russ C."/>
            <person name="Cuomo C."/>
            <person name="Burger G."/>
            <person name="Gray M.W."/>
            <person name="Holland P.W.H."/>
            <person name="King N."/>
            <person name="Lang F.B.F."/>
            <person name="Roger A.J."/>
            <person name="Ruiz-Trillo I."/>
            <person name="Young S.K."/>
            <person name="Zeng Q."/>
            <person name="Gargeya S."/>
            <person name="Fitzgerald M."/>
            <person name="Haas B."/>
            <person name="Abouelleil A."/>
            <person name="Alvarado L."/>
            <person name="Arachchi H.M."/>
            <person name="Berlin A."/>
            <person name="Chapman S.B."/>
            <person name="Gearin G."/>
            <person name="Goldberg J."/>
            <person name="Griggs A."/>
            <person name="Gujja S."/>
            <person name="Hansen M."/>
            <person name="Heiman D."/>
            <person name="Howarth C."/>
            <person name="Larimer J."/>
            <person name="Lui A."/>
            <person name="MacDonald P.J.P."/>
            <person name="McCowen C."/>
            <person name="Montmayeur A."/>
            <person name="Murphy C."/>
            <person name="Neiman D."/>
            <person name="Pearson M."/>
            <person name="Priest M."/>
            <person name="Roberts A."/>
            <person name="Saif S."/>
            <person name="Shea T."/>
            <person name="Sisk P."/>
            <person name="Stolte C."/>
            <person name="Sykes S."/>
            <person name="Wortman J."/>
            <person name="Nusbaum C."/>
            <person name="Birren B."/>
        </authorList>
    </citation>
    <scope>NUCLEOTIDE SEQUENCE [LARGE SCALE GENOMIC DNA]</scope>
    <source>
        <strain evidence="2 3">ATCC 38327</strain>
    </source>
</reference>
<feature type="region of interest" description="Disordered" evidence="1">
    <location>
        <begin position="265"/>
        <end position="284"/>
    </location>
</feature>